<keyword evidence="1" id="KW-0479">Metal-binding</keyword>
<dbReference type="Pfam" id="PF00348">
    <property type="entry name" value="polyprenyl_synt"/>
    <property type="match status" value="1"/>
</dbReference>
<evidence type="ECO:0000313" key="3">
    <source>
        <dbReference type="EMBL" id="SER99792.1"/>
    </source>
</evidence>
<protein>
    <submittedName>
        <fullName evidence="3">Geranylgeranyl diphosphate synthase, type I</fullName>
    </submittedName>
</protein>
<name>A0A1H9TRN6_9PSEU</name>
<dbReference type="CDD" id="cd00685">
    <property type="entry name" value="Trans_IPPS_HT"/>
    <property type="match status" value="1"/>
</dbReference>
<reference evidence="4" key="1">
    <citation type="submission" date="2016-10" db="EMBL/GenBank/DDBJ databases">
        <authorList>
            <person name="Varghese N."/>
            <person name="Submissions S."/>
        </authorList>
    </citation>
    <scope>NUCLEOTIDE SEQUENCE [LARGE SCALE GENOMIC DNA]</scope>
    <source>
        <strain evidence="4">CGMCC 4.3525</strain>
    </source>
</reference>
<dbReference type="InterPro" id="IPR000092">
    <property type="entry name" value="Polyprenyl_synt"/>
</dbReference>
<dbReference type="Gene3D" id="1.10.600.10">
    <property type="entry name" value="Farnesyl Diphosphate Synthase"/>
    <property type="match status" value="1"/>
</dbReference>
<dbReference type="EMBL" id="FOFR01000019">
    <property type="protein sequence ID" value="SER99792.1"/>
    <property type="molecule type" value="Genomic_DNA"/>
</dbReference>
<keyword evidence="4" id="KW-1185">Reference proteome</keyword>
<dbReference type="PROSITE" id="PS00723">
    <property type="entry name" value="POLYPRENYL_SYNTHASE_1"/>
    <property type="match status" value="1"/>
</dbReference>
<dbReference type="STRING" id="402600.SAMN05216188_11928"/>
<evidence type="ECO:0000256" key="1">
    <source>
        <dbReference type="ARBA" id="ARBA00022723"/>
    </source>
</evidence>
<accession>A0A1H9TRN6</accession>
<dbReference type="AlphaFoldDB" id="A0A1H9TRN6"/>
<dbReference type="InterPro" id="IPR033749">
    <property type="entry name" value="Polyprenyl_synt_CS"/>
</dbReference>
<sequence length="173" mass="17702">MAGRNGKGVRPALTLLSAEVVGGDATAAVRAAAVVELVHNFSLVHDDIIDGDAIRRHRPTAWAAFGVPSATLVGDALLVLAIDVLAATDSFDTGPAVRCLGQALSDLLAGQAADMEFEQRDEVGADEYLSMAEGKTSALLGCACALGAMSGGADPATVARLQQFGRHSGLAFR</sequence>
<evidence type="ECO:0000256" key="2">
    <source>
        <dbReference type="ARBA" id="ARBA00022842"/>
    </source>
</evidence>
<gene>
    <name evidence="3" type="ORF">SAMN05216188_11928</name>
</gene>
<dbReference type="InterPro" id="IPR008949">
    <property type="entry name" value="Isoprenoid_synthase_dom_sf"/>
</dbReference>
<organism evidence="3 4">
    <name type="scientific">Lentzea xinjiangensis</name>
    <dbReference type="NCBI Taxonomy" id="402600"/>
    <lineage>
        <taxon>Bacteria</taxon>
        <taxon>Bacillati</taxon>
        <taxon>Actinomycetota</taxon>
        <taxon>Actinomycetes</taxon>
        <taxon>Pseudonocardiales</taxon>
        <taxon>Pseudonocardiaceae</taxon>
        <taxon>Lentzea</taxon>
    </lineage>
</organism>
<dbReference type="GO" id="GO:0008299">
    <property type="term" value="P:isoprenoid biosynthetic process"/>
    <property type="evidence" value="ECO:0007669"/>
    <property type="project" value="InterPro"/>
</dbReference>
<dbReference type="SUPFAM" id="SSF48576">
    <property type="entry name" value="Terpenoid synthases"/>
    <property type="match status" value="1"/>
</dbReference>
<keyword evidence="2" id="KW-0460">Magnesium</keyword>
<dbReference type="PANTHER" id="PTHR12001">
    <property type="entry name" value="GERANYLGERANYL PYROPHOSPHATE SYNTHASE"/>
    <property type="match status" value="1"/>
</dbReference>
<dbReference type="PANTHER" id="PTHR12001:SF86">
    <property type="entry name" value="GERANYLGERANYL DIPHOSPHATE SYNTHASE"/>
    <property type="match status" value="1"/>
</dbReference>
<dbReference type="GO" id="GO:0004659">
    <property type="term" value="F:prenyltransferase activity"/>
    <property type="evidence" value="ECO:0007669"/>
    <property type="project" value="InterPro"/>
</dbReference>
<dbReference type="GO" id="GO:0046872">
    <property type="term" value="F:metal ion binding"/>
    <property type="evidence" value="ECO:0007669"/>
    <property type="project" value="UniProtKB-KW"/>
</dbReference>
<dbReference type="Proteomes" id="UP000199352">
    <property type="component" value="Unassembled WGS sequence"/>
</dbReference>
<evidence type="ECO:0000313" key="4">
    <source>
        <dbReference type="Proteomes" id="UP000199352"/>
    </source>
</evidence>
<proteinExistence type="predicted"/>